<feature type="compositionally biased region" description="Polar residues" evidence="1">
    <location>
        <begin position="767"/>
        <end position="801"/>
    </location>
</feature>
<evidence type="ECO:0000256" key="1">
    <source>
        <dbReference type="SAM" id="MobiDB-lite"/>
    </source>
</evidence>
<dbReference type="OrthoDB" id="2576153at2759"/>
<comment type="caution">
    <text evidence="2">The sequence shown here is derived from an EMBL/GenBank/DDBJ whole genome shotgun (WGS) entry which is preliminary data.</text>
</comment>
<sequence length="847" mass="90687">MCELVPSVTLYGTTQIQTVVSLTSTSTFDVTMEPQVHLTTNLNGVPCPPGQQDCQFSQTALVTDTPVYQTTKVITTSSTSLITQVIPQKTLYYPCSSTGAGDGGENAAQVETSADDHPPQTFSEAVSSFATPASSAVPTTTNDVTASVIDSLQSVSTKPAVGHSSSQKIVSPSASSTILANPTSESLIVASATRSNLFSSITSSFPSGGTAVQNNQDTSGSSGANVPIIAGIVGGIGVLVLLISFCLWCRRRTRLPVSRDSERDASSISTDFWERRFRQIEAEGDGEDVQHGAGMDEKVVAEGGGVERVGSKKIRLTLDLGSKDLPSRPVSTLSAISSFFRSHKGTALPSRASPTDTNARPLNFSRPRFGQKRGCSSSTPRPLSSSTSRSRSSHRTQESVKSLSRWLGNSSGFPFASRIPSSSSSLSSPPRVHQELVGSRDLVEGSTSQRSEEDPEYLDRSYDPNDPTSARNPFNERQYAPPRMTTDEEPVYPLQPNDGTNDASDFHIHPGIGINWRRLTPGAAPSLSSKYTTSDMSRSTMTSESFSLPMMSIPQRSTVDTMSTGLVPISGCQTPPPAPAPPPSAYTWGAQQSASKWKSPSTCRSSYNTGSEVSISASRPVTREYVGIPTAHRDPSISFNPSRDTAVDDSQSDHVVSSSVIRRPPPPPPPPLQFSREAITPSLWVDEDAYDRFRECQGRDITSLHLSDDSLSIDPAIDRGHDHDRDHGSDDRGETRQVRFRTSKETFGHISQSSSSSSEHRHDSTSPRSIASSYRSQTTTATETSGASITSSKEASDSSGPNRLKRSAVTPQLPPLNLGGSTGMRLGTVGDETEEKIMSVYVAKSEV</sequence>
<feature type="compositionally biased region" description="Pro residues" evidence="1">
    <location>
        <begin position="663"/>
        <end position="672"/>
    </location>
</feature>
<reference evidence="2 3" key="1">
    <citation type="submission" date="2017-03" db="EMBL/GenBank/DDBJ databases">
        <title>Widespread Adenine N6-methylation of Active Genes in Fungi.</title>
        <authorList>
            <consortium name="DOE Joint Genome Institute"/>
            <person name="Mondo S.J."/>
            <person name="Dannebaum R.O."/>
            <person name="Kuo R.C."/>
            <person name="Louie K.B."/>
            <person name="Bewick A.J."/>
            <person name="Labutti K."/>
            <person name="Haridas S."/>
            <person name="Kuo A."/>
            <person name="Salamov A."/>
            <person name="Ahrendt S.R."/>
            <person name="Lau R."/>
            <person name="Bowen B.P."/>
            <person name="Lipzen A."/>
            <person name="Sullivan W."/>
            <person name="Andreopoulos W.B."/>
            <person name="Clum A."/>
            <person name="Lindquist E."/>
            <person name="Daum C."/>
            <person name="Northen T.R."/>
            <person name="Ramamoorthy G."/>
            <person name="Schmitz R.J."/>
            <person name="Gryganskyi A."/>
            <person name="Culley D."/>
            <person name="Magnuson J."/>
            <person name="James T.Y."/>
            <person name="O'Malley M.A."/>
            <person name="Stajich J.E."/>
            <person name="Spatafora J.W."/>
            <person name="Visel A."/>
            <person name="Grigoriev I.V."/>
        </authorList>
    </citation>
    <scope>NUCLEOTIDE SEQUENCE [LARGE SCALE GENOMIC DNA]</scope>
    <source>
        <strain evidence="2 3">NRRL Y-17943</strain>
    </source>
</reference>
<feature type="compositionally biased region" description="Low complexity" evidence="1">
    <location>
        <begin position="376"/>
        <end position="390"/>
    </location>
</feature>
<dbReference type="EMBL" id="NBSH01000001">
    <property type="protein sequence ID" value="ORX41062.1"/>
    <property type="molecule type" value="Genomic_DNA"/>
</dbReference>
<dbReference type="InParanoid" id="A0A1Y1USY4"/>
<feature type="region of interest" description="Disordered" evidence="1">
    <location>
        <begin position="418"/>
        <end position="489"/>
    </location>
</feature>
<feature type="region of interest" description="Disordered" evidence="1">
    <location>
        <begin position="711"/>
        <end position="828"/>
    </location>
</feature>
<evidence type="ECO:0000313" key="2">
    <source>
        <dbReference type="EMBL" id="ORX41062.1"/>
    </source>
</evidence>
<dbReference type="GeneID" id="33554390"/>
<feature type="region of interest" description="Disordered" evidence="1">
    <location>
        <begin position="629"/>
        <end position="676"/>
    </location>
</feature>
<evidence type="ECO:0000313" key="3">
    <source>
        <dbReference type="Proteomes" id="UP000193218"/>
    </source>
</evidence>
<dbReference type="AlphaFoldDB" id="A0A1Y1USY4"/>
<organism evidence="2 3">
    <name type="scientific">Kockovaella imperatae</name>
    <dbReference type="NCBI Taxonomy" id="4999"/>
    <lineage>
        <taxon>Eukaryota</taxon>
        <taxon>Fungi</taxon>
        <taxon>Dikarya</taxon>
        <taxon>Basidiomycota</taxon>
        <taxon>Agaricomycotina</taxon>
        <taxon>Tremellomycetes</taxon>
        <taxon>Tremellales</taxon>
        <taxon>Cuniculitremaceae</taxon>
        <taxon>Kockovaella</taxon>
    </lineage>
</organism>
<feature type="compositionally biased region" description="Basic and acidic residues" evidence="1">
    <location>
        <begin position="716"/>
        <end position="747"/>
    </location>
</feature>
<feature type="region of interest" description="Disordered" evidence="1">
    <location>
        <begin position="345"/>
        <end position="404"/>
    </location>
</feature>
<protein>
    <submittedName>
        <fullName evidence="2">Uncharacterized protein</fullName>
    </submittedName>
</protein>
<dbReference type="Proteomes" id="UP000193218">
    <property type="component" value="Unassembled WGS sequence"/>
</dbReference>
<dbReference type="RefSeq" id="XP_021874741.1">
    <property type="nucleotide sequence ID" value="XM_022012582.1"/>
</dbReference>
<dbReference type="STRING" id="4999.A0A1Y1USY4"/>
<accession>A0A1Y1USY4</accession>
<gene>
    <name evidence="2" type="ORF">BD324DRAFT_36158</name>
</gene>
<keyword evidence="3" id="KW-1185">Reference proteome</keyword>
<feature type="compositionally biased region" description="Low complexity" evidence="1">
    <location>
        <begin position="420"/>
        <end position="430"/>
    </location>
</feature>
<proteinExistence type="predicted"/>
<name>A0A1Y1USY4_9TREE</name>